<gene>
    <name evidence="2" type="ORF">BCR42DRAFT_491876</name>
</gene>
<dbReference type="InterPro" id="IPR009072">
    <property type="entry name" value="Histone-fold"/>
</dbReference>
<dbReference type="Proteomes" id="UP000193560">
    <property type="component" value="Unassembled WGS sequence"/>
</dbReference>
<evidence type="ECO:0000313" key="3">
    <source>
        <dbReference type="Proteomes" id="UP000193560"/>
    </source>
</evidence>
<evidence type="ECO:0000256" key="1">
    <source>
        <dbReference type="SAM" id="MobiDB-lite"/>
    </source>
</evidence>
<feature type="compositionally biased region" description="Low complexity" evidence="1">
    <location>
        <begin position="738"/>
        <end position="750"/>
    </location>
</feature>
<keyword evidence="3" id="KW-1185">Reference proteome</keyword>
<feature type="region of interest" description="Disordered" evidence="1">
    <location>
        <begin position="660"/>
        <end position="687"/>
    </location>
</feature>
<feature type="compositionally biased region" description="Pro residues" evidence="1">
    <location>
        <begin position="223"/>
        <end position="235"/>
    </location>
</feature>
<dbReference type="GO" id="GO:0046982">
    <property type="term" value="F:protein heterodimerization activity"/>
    <property type="evidence" value="ECO:0007669"/>
    <property type="project" value="InterPro"/>
</dbReference>
<dbReference type="OrthoDB" id="5382203at2759"/>
<feature type="compositionally biased region" description="Acidic residues" evidence="1">
    <location>
        <begin position="667"/>
        <end position="676"/>
    </location>
</feature>
<protein>
    <submittedName>
        <fullName evidence="2">Uncharacterized protein</fullName>
    </submittedName>
</protein>
<accession>A0A1X2IHQ4</accession>
<feature type="compositionally biased region" description="Acidic residues" evidence="1">
    <location>
        <begin position="763"/>
        <end position="788"/>
    </location>
</feature>
<feature type="compositionally biased region" description="Low complexity" evidence="1">
    <location>
        <begin position="420"/>
        <end position="439"/>
    </location>
</feature>
<feature type="region of interest" description="Disordered" evidence="1">
    <location>
        <begin position="219"/>
        <end position="241"/>
    </location>
</feature>
<feature type="region of interest" description="Disordered" evidence="1">
    <location>
        <begin position="738"/>
        <end position="790"/>
    </location>
</feature>
<proteinExistence type="predicted"/>
<feature type="compositionally biased region" description="Low complexity" evidence="1">
    <location>
        <begin position="485"/>
        <end position="506"/>
    </location>
</feature>
<comment type="caution">
    <text evidence="2">The sequence shown here is derived from an EMBL/GenBank/DDBJ whole genome shotgun (WGS) entry which is preliminary data.</text>
</comment>
<dbReference type="Gene3D" id="1.10.20.10">
    <property type="entry name" value="Histone, subunit A"/>
    <property type="match status" value="1"/>
</dbReference>
<organism evidence="2 3">
    <name type="scientific">Absidia repens</name>
    <dbReference type="NCBI Taxonomy" id="90262"/>
    <lineage>
        <taxon>Eukaryota</taxon>
        <taxon>Fungi</taxon>
        <taxon>Fungi incertae sedis</taxon>
        <taxon>Mucoromycota</taxon>
        <taxon>Mucoromycotina</taxon>
        <taxon>Mucoromycetes</taxon>
        <taxon>Mucorales</taxon>
        <taxon>Cunninghamellaceae</taxon>
        <taxon>Absidia</taxon>
    </lineage>
</organism>
<feature type="region of interest" description="Disordered" evidence="1">
    <location>
        <begin position="393"/>
        <end position="509"/>
    </location>
</feature>
<feature type="region of interest" description="Disordered" evidence="1">
    <location>
        <begin position="262"/>
        <end position="362"/>
    </location>
</feature>
<dbReference type="EMBL" id="MCGE01000012">
    <property type="protein sequence ID" value="ORZ15875.1"/>
    <property type="molecule type" value="Genomic_DNA"/>
</dbReference>
<reference evidence="2 3" key="1">
    <citation type="submission" date="2016-07" db="EMBL/GenBank/DDBJ databases">
        <title>Pervasive Adenine N6-methylation of Active Genes in Fungi.</title>
        <authorList>
            <consortium name="DOE Joint Genome Institute"/>
            <person name="Mondo S.J."/>
            <person name="Dannebaum R.O."/>
            <person name="Kuo R.C."/>
            <person name="Labutti K."/>
            <person name="Haridas S."/>
            <person name="Kuo A."/>
            <person name="Salamov A."/>
            <person name="Ahrendt S.R."/>
            <person name="Lipzen A."/>
            <person name="Sullivan W."/>
            <person name="Andreopoulos W.B."/>
            <person name="Clum A."/>
            <person name="Lindquist E."/>
            <person name="Daum C."/>
            <person name="Ramamoorthy G.K."/>
            <person name="Gryganskyi A."/>
            <person name="Culley D."/>
            <person name="Magnuson J.K."/>
            <person name="James T.Y."/>
            <person name="O'Malley M.A."/>
            <person name="Stajich J.E."/>
            <person name="Spatafora J.W."/>
            <person name="Visel A."/>
            <person name="Grigoriev I.V."/>
        </authorList>
    </citation>
    <scope>NUCLEOTIDE SEQUENCE [LARGE SCALE GENOMIC DNA]</scope>
    <source>
        <strain evidence="2 3">NRRL 1336</strain>
    </source>
</reference>
<dbReference type="AlphaFoldDB" id="A0A1X2IHQ4"/>
<feature type="compositionally biased region" description="Pro residues" evidence="1">
    <location>
        <begin position="343"/>
        <end position="358"/>
    </location>
</feature>
<evidence type="ECO:0000313" key="2">
    <source>
        <dbReference type="EMBL" id="ORZ15875.1"/>
    </source>
</evidence>
<name>A0A1X2IHQ4_9FUNG</name>
<sequence length="801" mass="88917">MTKDQYICRRAANAILSEIGPYQISSDALQTINQFLDQVLALLLQNTQSLQLSRVKSHLLTLLPLNLGKNAIVEAELEVKTHCETNNVYYQLYTESANETTPFLLDQTWTSLRYRCIEYSTLTDKAPDSPTRNNNGDNELQGMELPPVVIIYFTAVLEHIAEYILTIVAIIAEQEDTKYIRIKEVYSALLNDVQVGGLFKQTDLRSKLEKRVLSYQTQQHLHPYPPINLPSPSPSPVTSFKNQVSVTGNIDYEASELYYDHDQDDDLRPESPLSTHSRTSSSIKSGQSSSHYRPVSVLSNVTSSSNRSSSSSKRTFRFFGKKEKRPSTPTATTHHQQEHRTKSPPPPSRPSTQIPPPSSVQVHDLSAPALDFEDLMRSGNTIKVSLTPNRLRSIEVKPSTPTTKKTGIFDSSPSAPPPIISNSGNSSPISSPTLSHPTPLRAFPPNGTPFENPRAAPKPPIVATSHYQPKNFETPPLTPDSSIASRLSTTRSPSPSFEEEQQQQQQRTTTINARYGKQASLTPLQLAGRSPHSHRKQASVDTLSTDVCAMDLPSPPSTMDHHPPIFNNSNDNQVTTNTIIASNKPVYIRPSSMVAKRAASGMARPVSCHENFAMTMGSTAHKFDTPTRLPPQPQPFASKIVDSGNNNSIVRTTTMIMRQRPSSPVILEEEEEEEEDEKTKKALDAGTTTKRSLRNTTMVNAAMQTEPLPGLPPLASLLATTTDTTTSSITIPTLIVTPDDPQQQQRQAPQKMMTMQHMRTNDDNDNDGDDDEEEEWFLEDDDWDDVQDQDSVMAEWLLGES</sequence>
<feature type="compositionally biased region" description="Low complexity" evidence="1">
    <location>
        <begin position="271"/>
        <end position="312"/>
    </location>
</feature>
<dbReference type="STRING" id="90262.A0A1X2IHQ4"/>